<dbReference type="Gene3D" id="1.20.1290.10">
    <property type="entry name" value="AhpD-like"/>
    <property type="match status" value="1"/>
</dbReference>
<dbReference type="PANTHER" id="PTHR34846:SF10">
    <property type="entry name" value="CYTOPLASMIC PROTEIN"/>
    <property type="match status" value="1"/>
</dbReference>
<dbReference type="InterPro" id="IPR003779">
    <property type="entry name" value="CMD-like"/>
</dbReference>
<protein>
    <submittedName>
        <fullName evidence="2">Carboxymuconolactone decarboxylase family protein</fullName>
    </submittedName>
</protein>
<dbReference type="OrthoDB" id="9801997at2"/>
<sequence length="146" mass="16605">MNKRIDIAQVQPKALSSMLTIENYLAETELSNKLKEIIKIRSSMINKCAYCIQMHTIAALKLGFDQQKLFAIAAWSESPLFDDTERALLKLTDEMTLISHNAVNDETYAECFSLLGETQLAEAMMQIIMINSWNRFALATKMKHSL</sequence>
<reference evidence="2 3" key="1">
    <citation type="submission" date="2017-02" db="EMBL/GenBank/DDBJ databases">
        <authorList>
            <person name="Peterson S.W."/>
        </authorList>
    </citation>
    <scope>NUCLEOTIDE SEQUENCE [LARGE SCALE GENOMIC DNA]</scope>
    <source>
        <strain evidence="2 3">CECT 9189</strain>
    </source>
</reference>
<dbReference type="Pfam" id="PF02627">
    <property type="entry name" value="CMD"/>
    <property type="match status" value="1"/>
</dbReference>
<name>A0A1T4KC09_9GAMM</name>
<dbReference type="RefSeq" id="WP_080172987.1">
    <property type="nucleotide sequence ID" value="NZ_AP024854.1"/>
</dbReference>
<organism evidence="2 3">
    <name type="scientific">Photobacterium toruni</name>
    <dbReference type="NCBI Taxonomy" id="1935446"/>
    <lineage>
        <taxon>Bacteria</taxon>
        <taxon>Pseudomonadati</taxon>
        <taxon>Pseudomonadota</taxon>
        <taxon>Gammaproteobacteria</taxon>
        <taxon>Vibrionales</taxon>
        <taxon>Vibrionaceae</taxon>
        <taxon>Photobacterium</taxon>
    </lineage>
</organism>
<dbReference type="EMBL" id="FUWP01000001">
    <property type="protein sequence ID" value="SJZ39984.1"/>
    <property type="molecule type" value="Genomic_DNA"/>
</dbReference>
<gene>
    <name evidence="2" type="ORF">CZ814_00178</name>
</gene>
<dbReference type="AlphaFoldDB" id="A0A1T4KC09"/>
<dbReference type="InterPro" id="IPR004675">
    <property type="entry name" value="AhpD_core"/>
</dbReference>
<dbReference type="GO" id="GO:0051920">
    <property type="term" value="F:peroxiredoxin activity"/>
    <property type="evidence" value="ECO:0007669"/>
    <property type="project" value="InterPro"/>
</dbReference>
<dbReference type="PANTHER" id="PTHR34846">
    <property type="entry name" value="4-CARBOXYMUCONOLACTONE DECARBOXYLASE FAMILY PROTEIN (AFU_ORTHOLOGUE AFUA_6G11590)"/>
    <property type="match status" value="1"/>
</dbReference>
<dbReference type="SUPFAM" id="SSF69118">
    <property type="entry name" value="AhpD-like"/>
    <property type="match status" value="1"/>
</dbReference>
<dbReference type="NCBIfam" id="TIGR00778">
    <property type="entry name" value="ahpD_dom"/>
    <property type="match status" value="1"/>
</dbReference>
<proteinExistence type="predicted"/>
<accession>A0A1T4KC09</accession>
<evidence type="ECO:0000313" key="2">
    <source>
        <dbReference type="EMBL" id="SJZ39984.1"/>
    </source>
</evidence>
<evidence type="ECO:0000259" key="1">
    <source>
        <dbReference type="Pfam" id="PF02627"/>
    </source>
</evidence>
<dbReference type="InterPro" id="IPR029032">
    <property type="entry name" value="AhpD-like"/>
</dbReference>
<feature type="domain" description="Carboxymuconolactone decarboxylase-like" evidence="1">
    <location>
        <begin position="18"/>
        <end position="94"/>
    </location>
</feature>
<dbReference type="Proteomes" id="UP000191116">
    <property type="component" value="Unassembled WGS sequence"/>
</dbReference>
<evidence type="ECO:0000313" key="3">
    <source>
        <dbReference type="Proteomes" id="UP000191116"/>
    </source>
</evidence>